<dbReference type="RefSeq" id="WP_039412605.1">
    <property type="nucleotide sequence ID" value="NZ_JWSZ01000002.1"/>
</dbReference>
<dbReference type="AlphaFoldDB" id="A0A0B4CYR3"/>
<evidence type="ECO:0000256" key="1">
    <source>
        <dbReference type="SAM" id="Phobius"/>
    </source>
</evidence>
<gene>
    <name evidence="2" type="ORF">RM52_02590</name>
</gene>
<protein>
    <submittedName>
        <fullName evidence="2">Large extracellular alpha-helical protein</fullName>
    </submittedName>
</protein>
<proteinExistence type="predicted"/>
<dbReference type="EMBL" id="JWSZ01000002">
    <property type="protein sequence ID" value="KIC59551.1"/>
    <property type="molecule type" value="Genomic_DNA"/>
</dbReference>
<feature type="transmembrane region" description="Helical" evidence="1">
    <location>
        <begin position="12"/>
        <end position="36"/>
    </location>
</feature>
<keyword evidence="1" id="KW-0812">Transmembrane</keyword>
<sequence>MSNRLPGVRRLTTVRFAVGGVITAAAVAAGVALVALPLPSHTADSTLAIAAHPPATASVATCVGPVLAAGRDATRAAQLTDAAPAALTSAAVSKAASTDAATSTLAAPDVTGGTGPTTLRAAPVDGEPADIAAATSAQVSADDLAGFAASSCARPEMESWLVGGSGATGASDLVVLENPGVVAARVTITVYGAGGGAVPVAGNAIVVAAGTQRIIPLASLALREDNPVLRVTSAQAPIRAALQTSLTRVLVAGGVDQVGATAVPDTDLVIPGVPVVTTQGGAGESNVPTSLRLLSPGANAQATVTVVRDGAAVGAPQTVPLQAGVPLKLDLGGLATGTYAVRVSATAPVTGAVWATSGFAAGSDFGWFVAADAITAPALVAVAAGAAPTITIVSSTGEPQTVVLTAASGTGAKTDVAVPGGGAVTIPVRPGEVYRIDPGMGSVRAGVTYAAAGAIAGYPVAPSASAASAVTVYPR</sequence>
<dbReference type="InterPro" id="IPR043777">
    <property type="entry name" value="DUF5719"/>
</dbReference>
<keyword evidence="1" id="KW-1133">Transmembrane helix</keyword>
<organism evidence="2 3">
    <name type="scientific">Microbacterium hominis</name>
    <dbReference type="NCBI Taxonomy" id="162426"/>
    <lineage>
        <taxon>Bacteria</taxon>
        <taxon>Bacillati</taxon>
        <taxon>Actinomycetota</taxon>
        <taxon>Actinomycetes</taxon>
        <taxon>Micrococcales</taxon>
        <taxon>Microbacteriaceae</taxon>
        <taxon>Microbacterium</taxon>
    </lineage>
</organism>
<comment type="caution">
    <text evidence="2">The sequence shown here is derived from an EMBL/GenBank/DDBJ whole genome shotgun (WGS) entry which is preliminary data.</text>
</comment>
<dbReference type="Proteomes" id="UP000031202">
    <property type="component" value="Unassembled WGS sequence"/>
</dbReference>
<accession>A0A0B4CYR3</accession>
<keyword evidence="1" id="KW-0472">Membrane</keyword>
<name>A0A0B4CYR3_9MICO</name>
<dbReference type="Pfam" id="PF18986">
    <property type="entry name" value="DUF5719"/>
    <property type="match status" value="1"/>
</dbReference>
<evidence type="ECO:0000313" key="3">
    <source>
        <dbReference type="Proteomes" id="UP000031202"/>
    </source>
</evidence>
<reference evidence="2 3" key="1">
    <citation type="submission" date="2014-12" db="EMBL/GenBank/DDBJ databases">
        <title>Genome sequencing of Microbacterium hominis TPW29.</title>
        <authorList>
            <person name="Tan P.W."/>
            <person name="Chan K.-G."/>
        </authorList>
    </citation>
    <scope>NUCLEOTIDE SEQUENCE [LARGE SCALE GENOMIC DNA]</scope>
    <source>
        <strain evidence="2 3">TPW29</strain>
    </source>
</reference>
<evidence type="ECO:0000313" key="2">
    <source>
        <dbReference type="EMBL" id="KIC59551.1"/>
    </source>
</evidence>